<evidence type="ECO:0000256" key="8">
    <source>
        <dbReference type="ARBA" id="ARBA00042577"/>
    </source>
</evidence>
<evidence type="ECO:0000256" key="1">
    <source>
        <dbReference type="ARBA" id="ARBA00004173"/>
    </source>
</evidence>
<dbReference type="GO" id="GO:0003735">
    <property type="term" value="F:structural constituent of ribosome"/>
    <property type="evidence" value="ECO:0007669"/>
    <property type="project" value="InterPro"/>
</dbReference>
<dbReference type="GO" id="GO:0005762">
    <property type="term" value="C:mitochondrial large ribosomal subunit"/>
    <property type="evidence" value="ECO:0007669"/>
    <property type="project" value="TreeGrafter"/>
</dbReference>
<dbReference type="Proteomes" id="UP001177023">
    <property type="component" value="Unassembled WGS sequence"/>
</dbReference>
<proteinExistence type="inferred from homology"/>
<evidence type="ECO:0000256" key="6">
    <source>
        <dbReference type="ARBA" id="ARBA00023274"/>
    </source>
</evidence>
<keyword evidence="4" id="KW-0689">Ribosomal protein</keyword>
<keyword evidence="5" id="KW-0496">Mitochondrion</keyword>
<feature type="non-terminal residue" evidence="10">
    <location>
        <position position="169"/>
    </location>
</feature>
<sequence>MRSFLVRAARAIDDLLRFPPVRPDMAFALATNVPTASTSAPATMSDLVRDMGIVWGVPKTRTTKPTKMTRKHSYTRLFMPKTDIVTCTSCGSKHLAETICGTCYEKVHGLTNEIKAKMMAYNPYKGEVQDRELHVKFSDDGTDQGVVDGRRVVELERERPSWFKKIVKS</sequence>
<protein>
    <recommendedName>
        <fullName evidence="7">Large ribosomal subunit protein bL32m</fullName>
    </recommendedName>
    <alternativeName>
        <fullName evidence="8">39S ribosomal protein L32, mitochondrial</fullName>
    </alternativeName>
</protein>
<keyword evidence="11" id="KW-1185">Reference proteome</keyword>
<evidence type="ECO:0000256" key="3">
    <source>
        <dbReference type="ARBA" id="ARBA00022946"/>
    </source>
</evidence>
<dbReference type="SUPFAM" id="SSF57829">
    <property type="entry name" value="Zn-binding ribosomal proteins"/>
    <property type="match status" value="1"/>
</dbReference>
<evidence type="ECO:0000256" key="4">
    <source>
        <dbReference type="ARBA" id="ARBA00022980"/>
    </source>
</evidence>
<comment type="similarity">
    <text evidence="2">Belongs to the bacterial ribosomal protein bL32 family.</text>
</comment>
<evidence type="ECO:0000313" key="11">
    <source>
        <dbReference type="Proteomes" id="UP001177023"/>
    </source>
</evidence>
<evidence type="ECO:0000256" key="5">
    <source>
        <dbReference type="ARBA" id="ARBA00023128"/>
    </source>
</evidence>
<comment type="caution">
    <text evidence="10">The sequence shown here is derived from an EMBL/GenBank/DDBJ whole genome shotgun (WGS) entry which is preliminary data.</text>
</comment>
<evidence type="ECO:0000256" key="7">
    <source>
        <dbReference type="ARBA" id="ARBA00039935"/>
    </source>
</evidence>
<accession>A0AA36CE09</accession>
<dbReference type="Pfam" id="PF01783">
    <property type="entry name" value="Ribosomal_L32p"/>
    <property type="match status" value="1"/>
</dbReference>
<dbReference type="InterPro" id="IPR051991">
    <property type="entry name" value="Mitoribosomal_protein_bL32"/>
</dbReference>
<dbReference type="PANTHER" id="PTHR21026:SF2">
    <property type="entry name" value="LARGE RIBOSOMAL SUBUNIT PROTEIN BL32M"/>
    <property type="match status" value="1"/>
</dbReference>
<comment type="function">
    <text evidence="9">Component of the mitochondrial large ribosomal subunit (mt-LSU). The mitochondrial ribosome (mitoribosome) is a large ribonucleoprotein complex responsible for the synthesis of proteins inside mitochondria.</text>
</comment>
<gene>
    <name evidence="10" type="ORF">MSPICULIGERA_LOCUS5292</name>
</gene>
<dbReference type="AlphaFoldDB" id="A0AA36CE09"/>
<dbReference type="GO" id="GO:0006412">
    <property type="term" value="P:translation"/>
    <property type="evidence" value="ECO:0007669"/>
    <property type="project" value="InterPro"/>
</dbReference>
<keyword evidence="3" id="KW-0809">Transit peptide</keyword>
<evidence type="ECO:0000313" key="10">
    <source>
        <dbReference type="EMBL" id="CAJ0566703.1"/>
    </source>
</evidence>
<evidence type="ECO:0000256" key="2">
    <source>
        <dbReference type="ARBA" id="ARBA00008560"/>
    </source>
</evidence>
<dbReference type="PANTHER" id="PTHR21026">
    <property type="entry name" value="39S RIBOSOMAL PROTEIN L32, MITOCHONDRIAL"/>
    <property type="match status" value="1"/>
</dbReference>
<dbReference type="InterPro" id="IPR011332">
    <property type="entry name" value="Ribosomal_zn-bd"/>
</dbReference>
<name>A0AA36CE09_9BILA</name>
<dbReference type="EMBL" id="CATQJA010001300">
    <property type="protein sequence ID" value="CAJ0566703.1"/>
    <property type="molecule type" value="Genomic_DNA"/>
</dbReference>
<evidence type="ECO:0000256" key="9">
    <source>
        <dbReference type="ARBA" id="ARBA00045766"/>
    </source>
</evidence>
<comment type="subcellular location">
    <subcellularLocation>
        <location evidence="1">Mitochondrion</location>
    </subcellularLocation>
</comment>
<keyword evidence="6" id="KW-0687">Ribonucleoprotein</keyword>
<organism evidence="10 11">
    <name type="scientific">Mesorhabditis spiculigera</name>
    <dbReference type="NCBI Taxonomy" id="96644"/>
    <lineage>
        <taxon>Eukaryota</taxon>
        <taxon>Metazoa</taxon>
        <taxon>Ecdysozoa</taxon>
        <taxon>Nematoda</taxon>
        <taxon>Chromadorea</taxon>
        <taxon>Rhabditida</taxon>
        <taxon>Rhabditina</taxon>
        <taxon>Rhabditomorpha</taxon>
        <taxon>Rhabditoidea</taxon>
        <taxon>Rhabditidae</taxon>
        <taxon>Mesorhabditinae</taxon>
        <taxon>Mesorhabditis</taxon>
    </lineage>
</organism>
<dbReference type="InterPro" id="IPR002677">
    <property type="entry name" value="Ribosomal_bL32"/>
</dbReference>
<reference evidence="10" key="1">
    <citation type="submission" date="2023-06" db="EMBL/GenBank/DDBJ databases">
        <authorList>
            <person name="Delattre M."/>
        </authorList>
    </citation>
    <scope>NUCLEOTIDE SEQUENCE</scope>
    <source>
        <strain evidence="10">AF72</strain>
    </source>
</reference>